<dbReference type="EMBL" id="RAHH01000069">
    <property type="protein sequence ID" value="RJT30844.1"/>
    <property type="molecule type" value="Genomic_DNA"/>
</dbReference>
<dbReference type="SUPFAM" id="SSF55724">
    <property type="entry name" value="Mog1p/PsbP-like"/>
    <property type="match status" value="1"/>
</dbReference>
<keyword evidence="2" id="KW-1185">Reference proteome</keyword>
<dbReference type="RefSeq" id="WP_120135323.1">
    <property type="nucleotide sequence ID" value="NZ_RAHH01000069.1"/>
</dbReference>
<comment type="caution">
    <text evidence="1">The sequence shown here is derived from an EMBL/GenBank/DDBJ whole genome shotgun (WGS) entry which is preliminary data.</text>
</comment>
<protein>
    <submittedName>
        <fullName evidence="1">DUF1795 domain-containing protein</fullName>
    </submittedName>
</protein>
<proteinExistence type="predicted"/>
<dbReference type="InterPro" id="IPR014894">
    <property type="entry name" value="DcrB/EagT6"/>
</dbReference>
<dbReference type="Proteomes" id="UP000284908">
    <property type="component" value="Unassembled WGS sequence"/>
</dbReference>
<accession>A0A419N1M6</accession>
<dbReference type="Gene3D" id="3.40.1000.10">
    <property type="entry name" value="Mog1/PsbP, alpha/beta/alpha sandwich"/>
    <property type="match status" value="1"/>
</dbReference>
<name>A0A419N1M6_9GAMM</name>
<feature type="non-terminal residue" evidence="1">
    <location>
        <position position="127"/>
    </location>
</feature>
<sequence length="127" mass="14843">MSLYHIDECSFPLPENGNWQDCTLNIFRNNQDNSSLIVSRGIIPEDRTFEEELDHQWSLLLDSVELKRSETRKIRVLPMSRSYVALETECDFKRGAHIHFQRQLAIHLPERHQMLIFTSTALAPFSA</sequence>
<reference evidence="1 2" key="1">
    <citation type="submission" date="2018-09" db="EMBL/GenBank/DDBJ databases">
        <authorList>
            <person name="Le Fleche-Mateos A."/>
        </authorList>
    </citation>
    <scope>NUCLEOTIDE SEQUENCE [LARGE SCALE GENOMIC DNA]</scope>
    <source>
        <strain evidence="1 2">DSM 27399</strain>
    </source>
</reference>
<dbReference type="Pfam" id="PF08786">
    <property type="entry name" value="DcrB"/>
    <property type="match status" value="1"/>
</dbReference>
<dbReference type="OrthoDB" id="8775251at2"/>
<gene>
    <name evidence="1" type="ORF">D6C13_25130</name>
</gene>
<dbReference type="InterPro" id="IPR016123">
    <property type="entry name" value="Mog1/PsbP_a/b/a-sand"/>
</dbReference>
<evidence type="ECO:0000313" key="2">
    <source>
        <dbReference type="Proteomes" id="UP000284908"/>
    </source>
</evidence>
<dbReference type="AlphaFoldDB" id="A0A419N1M6"/>
<organism evidence="1 2">
    <name type="scientific">Rahnella woolbedingensis</name>
    <dbReference type="NCBI Taxonomy" id="1510574"/>
    <lineage>
        <taxon>Bacteria</taxon>
        <taxon>Pseudomonadati</taxon>
        <taxon>Pseudomonadota</taxon>
        <taxon>Gammaproteobacteria</taxon>
        <taxon>Enterobacterales</taxon>
        <taxon>Yersiniaceae</taxon>
        <taxon>Rahnella</taxon>
    </lineage>
</organism>
<evidence type="ECO:0000313" key="1">
    <source>
        <dbReference type="EMBL" id="RJT30844.1"/>
    </source>
</evidence>